<gene>
    <name evidence="3" type="ORF">CfP315_0081</name>
</gene>
<feature type="region of interest" description="Disordered" evidence="2">
    <location>
        <begin position="74"/>
        <end position="102"/>
    </location>
</feature>
<keyword evidence="1" id="KW-0175">Coiled coil</keyword>
<accession>A0AA48I286</accession>
<evidence type="ECO:0000313" key="3">
    <source>
        <dbReference type="EMBL" id="BED91582.1"/>
    </source>
</evidence>
<evidence type="ECO:0000256" key="1">
    <source>
        <dbReference type="SAM" id="Coils"/>
    </source>
</evidence>
<feature type="coiled-coil region" evidence="1">
    <location>
        <begin position="130"/>
        <end position="192"/>
    </location>
</feature>
<name>A0AA48I286_9FIRM</name>
<sequence>MKNNFIKSLMNSFNLREREREVSQGDLSMKKEKISNNENNKKISKNNKIISSILAVAMCCQSFVGANPNSDNREFVSDEGIDNNQTADGSEEDDEVKDIKSKKNNSSSLIRNSLDVLLVAAMGSWWFYGTKNKDKDLKSKNEEIGRLEKEFEKKDKELEGKNRELGEEIEKLKKELEKIERLEEESSEDILEKEYFKLDFLEYKGKRIFTFALGKKMVIRKDEEDKGETLFYSLSSNFGGISTVFVCARRYFYSDTNYEIFDGEIRKAENKIKGELENMEPYSRFVYNVAIGREDISELTTEEKLAEKLCGLLSECESKFRLTGFYLTLRNSGKKIGDILVPQELAESVISANSEQI</sequence>
<dbReference type="EMBL" id="AP027924">
    <property type="protein sequence ID" value="BED91582.1"/>
    <property type="molecule type" value="Genomic_DNA"/>
</dbReference>
<protein>
    <submittedName>
        <fullName evidence="3">Uncharacterized protein</fullName>
    </submittedName>
</protein>
<dbReference type="AlphaFoldDB" id="A0AA48I286"/>
<dbReference type="Proteomes" id="UP001337580">
    <property type="component" value="Chromosome"/>
</dbReference>
<dbReference type="KEGG" id="ips:CfP315_0081"/>
<reference evidence="3" key="1">
    <citation type="journal article" date="2023" name="ISME J.">
        <title>Emergence of putative energy parasites within Clostridia revealed by genome analysis of a novel endosymbiotic clade.</title>
        <authorList>
            <person name="Takahashi K."/>
            <person name="Kuwahara H."/>
            <person name="Horikawa Y."/>
            <person name="Izawa K."/>
            <person name="Kato D."/>
            <person name="Inagaki T."/>
            <person name="Yuki M."/>
            <person name="Ohkuma M."/>
            <person name="Hongoh Y."/>
        </authorList>
    </citation>
    <scope>NUCLEOTIDE SEQUENCE</scope>
    <source>
        <strain evidence="3">CfP3-15</strain>
    </source>
</reference>
<proteinExistence type="predicted"/>
<organism evidence="3">
    <name type="scientific">Candidatus Improbicoccus pseudotrichonymphae</name>
    <dbReference type="NCBI Taxonomy" id="3033792"/>
    <lineage>
        <taxon>Bacteria</taxon>
        <taxon>Bacillati</taxon>
        <taxon>Bacillota</taxon>
        <taxon>Clostridia</taxon>
        <taxon>Candidatus Improbicoccus</taxon>
    </lineage>
</organism>
<evidence type="ECO:0000256" key="2">
    <source>
        <dbReference type="SAM" id="MobiDB-lite"/>
    </source>
</evidence>